<accession>A0A1E3Q0B0</accession>
<evidence type="ECO:0000313" key="3">
    <source>
        <dbReference type="Proteomes" id="UP000094385"/>
    </source>
</evidence>
<feature type="domain" description="F-box" evidence="1">
    <location>
        <begin position="26"/>
        <end position="73"/>
    </location>
</feature>
<proteinExistence type="predicted"/>
<dbReference type="EMBL" id="KV454299">
    <property type="protein sequence ID" value="ODQ70944.1"/>
    <property type="molecule type" value="Genomic_DNA"/>
</dbReference>
<dbReference type="InterPro" id="IPR001810">
    <property type="entry name" value="F-box_dom"/>
</dbReference>
<dbReference type="InterPro" id="IPR032675">
    <property type="entry name" value="LRR_dom_sf"/>
</dbReference>
<evidence type="ECO:0000259" key="1">
    <source>
        <dbReference type="PROSITE" id="PS50181"/>
    </source>
</evidence>
<dbReference type="Pfam" id="PF12937">
    <property type="entry name" value="F-box-like"/>
    <property type="match status" value="1"/>
</dbReference>
<dbReference type="SMART" id="SM00256">
    <property type="entry name" value="FBOX"/>
    <property type="match status" value="1"/>
</dbReference>
<keyword evidence="3" id="KW-1185">Reference proteome</keyword>
<name>A0A1E3Q0B0_LIPST</name>
<dbReference type="InterPro" id="IPR036047">
    <property type="entry name" value="F-box-like_dom_sf"/>
</dbReference>
<dbReference type="Proteomes" id="UP000094385">
    <property type="component" value="Unassembled WGS sequence"/>
</dbReference>
<dbReference type="OrthoDB" id="10422927at2759"/>
<organism evidence="2 3">
    <name type="scientific">Lipomyces starkeyi NRRL Y-11557</name>
    <dbReference type="NCBI Taxonomy" id="675824"/>
    <lineage>
        <taxon>Eukaryota</taxon>
        <taxon>Fungi</taxon>
        <taxon>Dikarya</taxon>
        <taxon>Ascomycota</taxon>
        <taxon>Saccharomycotina</taxon>
        <taxon>Lipomycetes</taxon>
        <taxon>Lipomycetales</taxon>
        <taxon>Lipomycetaceae</taxon>
        <taxon>Lipomyces</taxon>
    </lineage>
</organism>
<dbReference type="SUPFAM" id="SSF81383">
    <property type="entry name" value="F-box domain"/>
    <property type="match status" value="1"/>
</dbReference>
<sequence length="489" mass="55686">MATLCDASPTAGQTDLLIDHENLTTNDPLSVLPSEVFANILLQLKFKDMLQCTKVCRKWQAFAEGYPLLWSYINLRYDDGCESDATVSEYIERGTVPHLCLSASLSNDYRHFRGVRHIVALKIDVCAFDYVMCDIISGLLETLQRLQFYFSQDSTIHKAMVFKILTVTAPPTYPSLEMLSFEGDSTVSKRKRMLLPTWGFMKIMKLFPRLNTLYLNGLKIMSDHVVLEAMEGLRNVILLNCTFSTMPTIPLTCSELVVDGCNVFPRSLPSQNMELSNVALRTYPYNNEALLAICSQCKWSSLKKLDISRNSALKFSRPFTVDGKSLEFFITDRFQCLETLIVGSTVTDDALSEFRSLRELKYLVIQDAQQVTARGFHNLLYFGRRCSKFGKLMYLIALVKYIVVNMKTQRIMCSDRISLAHLHNYLIELEGVYRVVDANVSVDESIESWMNDIEEFETPEQFAVNTDLCASTVIADWQQFTQPTDSCFA</sequence>
<dbReference type="Gene3D" id="1.20.1280.50">
    <property type="match status" value="1"/>
</dbReference>
<protein>
    <recommendedName>
        <fullName evidence="1">F-box domain-containing protein</fullName>
    </recommendedName>
</protein>
<dbReference type="PROSITE" id="PS50181">
    <property type="entry name" value="FBOX"/>
    <property type="match status" value="1"/>
</dbReference>
<evidence type="ECO:0000313" key="2">
    <source>
        <dbReference type="EMBL" id="ODQ70944.1"/>
    </source>
</evidence>
<dbReference type="AlphaFoldDB" id="A0A1E3Q0B0"/>
<dbReference type="Gene3D" id="3.80.10.10">
    <property type="entry name" value="Ribonuclease Inhibitor"/>
    <property type="match status" value="1"/>
</dbReference>
<gene>
    <name evidence="2" type="ORF">LIPSTDRAFT_106836</name>
</gene>
<reference evidence="2 3" key="1">
    <citation type="journal article" date="2016" name="Proc. Natl. Acad. Sci. U.S.A.">
        <title>Comparative genomics of biotechnologically important yeasts.</title>
        <authorList>
            <person name="Riley R."/>
            <person name="Haridas S."/>
            <person name="Wolfe K.H."/>
            <person name="Lopes M.R."/>
            <person name="Hittinger C.T."/>
            <person name="Goeker M."/>
            <person name="Salamov A.A."/>
            <person name="Wisecaver J.H."/>
            <person name="Long T.M."/>
            <person name="Calvey C.H."/>
            <person name="Aerts A.L."/>
            <person name="Barry K.W."/>
            <person name="Choi C."/>
            <person name="Clum A."/>
            <person name="Coughlan A.Y."/>
            <person name="Deshpande S."/>
            <person name="Douglass A.P."/>
            <person name="Hanson S.J."/>
            <person name="Klenk H.-P."/>
            <person name="LaButti K.M."/>
            <person name="Lapidus A."/>
            <person name="Lindquist E.A."/>
            <person name="Lipzen A.M."/>
            <person name="Meier-Kolthoff J.P."/>
            <person name="Ohm R.A."/>
            <person name="Otillar R.P."/>
            <person name="Pangilinan J.L."/>
            <person name="Peng Y."/>
            <person name="Rokas A."/>
            <person name="Rosa C.A."/>
            <person name="Scheuner C."/>
            <person name="Sibirny A.A."/>
            <person name="Slot J.C."/>
            <person name="Stielow J.B."/>
            <person name="Sun H."/>
            <person name="Kurtzman C.P."/>
            <person name="Blackwell M."/>
            <person name="Grigoriev I.V."/>
            <person name="Jeffries T.W."/>
        </authorList>
    </citation>
    <scope>NUCLEOTIDE SEQUENCE [LARGE SCALE GENOMIC DNA]</scope>
    <source>
        <strain evidence="2 3">NRRL Y-11557</strain>
    </source>
</reference>
<dbReference type="SUPFAM" id="SSF52047">
    <property type="entry name" value="RNI-like"/>
    <property type="match status" value="1"/>
</dbReference>